<feature type="transmembrane region" description="Helical" evidence="5">
    <location>
        <begin position="424"/>
        <end position="442"/>
    </location>
</feature>
<keyword evidence="8" id="KW-1185">Reference proteome</keyword>
<sequence length="525" mass="56865">MSDPPMLLLQLTSWKLEMLEQQEFDQNSVMSTLEDVPLCKIEPAQEAVPQSSDEAVISTGVEPKLVTWQLDDADNPRNWTRREKWTNLVMVSLICFMSPLSSTILAAALPRIGSDLHLTSEVELQAIFSVFTLGYIVGPVFLSPLSDIYGRVIVLQLSNVVHLLANAACAAAMSSTTLILLRLVAGMGGSASLIIGGGVIGETFKPDERGSAVAVYSLAPIAGPTLGPILGAFLVQRFGLPSVFLSTSIASAAFGAIGFFVLRETNSRCLLRDRAARLRKETGDSAFHTQWDDQKISRVFVIAMRRPFYLLYTQPMAMLLVFFQSYLWGLLYLAFSIYIYIFTGVFRQSVDTASLNYLAFLAGNIVSVLISGTISDRIYRGLRARLGRGVDKAIFRLPMTVLGVVAFAAGLIVIGWAAQQRTSILTADVGGALFAMGSFTAYQSLQALMIDAFGVHATSILSAAAMVRSLASFLFPLAAPALFARLGFGWGHTLIALVALFFGGATVVLTWCLGERLTIELPTDL</sequence>
<dbReference type="EMBL" id="GG697514">
    <property type="protein sequence ID" value="EFQ36764.1"/>
    <property type="molecule type" value="Genomic_DNA"/>
</dbReference>
<feature type="transmembrane region" description="Helical" evidence="5">
    <location>
        <begin position="454"/>
        <end position="478"/>
    </location>
</feature>
<evidence type="ECO:0000313" key="7">
    <source>
        <dbReference type="EMBL" id="EFQ36764.1"/>
    </source>
</evidence>
<dbReference type="RefSeq" id="XP_008100784.1">
    <property type="nucleotide sequence ID" value="XM_008102593.1"/>
</dbReference>
<keyword evidence="2 5" id="KW-0812">Transmembrane</keyword>
<dbReference type="Gene3D" id="1.20.1250.20">
    <property type="entry name" value="MFS general substrate transporter like domains"/>
    <property type="match status" value="1"/>
</dbReference>
<dbReference type="GeneID" id="24417266"/>
<dbReference type="GO" id="GO:0022857">
    <property type="term" value="F:transmembrane transporter activity"/>
    <property type="evidence" value="ECO:0007669"/>
    <property type="project" value="InterPro"/>
</dbReference>
<dbReference type="OrthoDB" id="10366231at2759"/>
<dbReference type="AlphaFoldDB" id="E3R0X6"/>
<evidence type="ECO:0000259" key="6">
    <source>
        <dbReference type="PROSITE" id="PS50850"/>
    </source>
</evidence>
<dbReference type="HOGENOM" id="CLU_008455_1_2_1"/>
<feature type="transmembrane region" description="Helical" evidence="5">
    <location>
        <begin position="316"/>
        <end position="342"/>
    </location>
</feature>
<feature type="transmembrane region" description="Helical" evidence="5">
    <location>
        <begin position="395"/>
        <end position="418"/>
    </location>
</feature>
<keyword evidence="3 5" id="KW-1133">Transmembrane helix</keyword>
<feature type="transmembrane region" description="Helical" evidence="5">
    <location>
        <begin position="85"/>
        <end position="106"/>
    </location>
</feature>
<feature type="transmembrane region" description="Helical" evidence="5">
    <location>
        <begin position="354"/>
        <end position="374"/>
    </location>
</feature>
<dbReference type="eggNOG" id="KOG0255">
    <property type="taxonomic scope" value="Eukaryota"/>
</dbReference>
<dbReference type="PANTHER" id="PTHR23502:SF60">
    <property type="entry name" value="MAJOR FACILITATOR SUPERFAMILY (MFS) PROFILE DOMAIN-CONTAINING PROTEIN-RELATED"/>
    <property type="match status" value="1"/>
</dbReference>
<feature type="transmembrane region" description="Helical" evidence="5">
    <location>
        <begin position="152"/>
        <end position="173"/>
    </location>
</feature>
<dbReference type="InterPro" id="IPR011701">
    <property type="entry name" value="MFS"/>
</dbReference>
<dbReference type="Proteomes" id="UP000008782">
    <property type="component" value="Unassembled WGS sequence"/>
</dbReference>
<dbReference type="InterPro" id="IPR036259">
    <property type="entry name" value="MFS_trans_sf"/>
</dbReference>
<dbReference type="PROSITE" id="PS50850">
    <property type="entry name" value="MFS"/>
    <property type="match status" value="1"/>
</dbReference>
<dbReference type="InterPro" id="IPR020846">
    <property type="entry name" value="MFS_dom"/>
</dbReference>
<reference evidence="8" key="1">
    <citation type="journal article" date="2012" name="Nat. Genet.">
        <title>Lifestyle transitions in plant pathogenic Colletotrichum fungi deciphered by genome and transcriptome analyses.</title>
        <authorList>
            <person name="O'Connell R.J."/>
            <person name="Thon M.R."/>
            <person name="Hacquard S."/>
            <person name="Amyotte S.G."/>
            <person name="Kleemann J."/>
            <person name="Torres M.F."/>
            <person name="Damm U."/>
            <person name="Buiate E.A."/>
            <person name="Epstein L."/>
            <person name="Alkan N."/>
            <person name="Altmueller J."/>
            <person name="Alvarado-Balderrama L."/>
            <person name="Bauser C.A."/>
            <person name="Becker C."/>
            <person name="Birren B.W."/>
            <person name="Chen Z."/>
            <person name="Choi J."/>
            <person name="Crouch J.A."/>
            <person name="Duvick J.P."/>
            <person name="Farman M.A."/>
            <person name="Gan P."/>
            <person name="Heiman D."/>
            <person name="Henrissat B."/>
            <person name="Howard R.J."/>
            <person name="Kabbage M."/>
            <person name="Koch C."/>
            <person name="Kracher B."/>
            <person name="Kubo Y."/>
            <person name="Law A.D."/>
            <person name="Lebrun M.-H."/>
            <person name="Lee Y.-H."/>
            <person name="Miyara I."/>
            <person name="Moore N."/>
            <person name="Neumann U."/>
            <person name="Nordstroem K."/>
            <person name="Panaccione D.G."/>
            <person name="Panstruga R."/>
            <person name="Place M."/>
            <person name="Proctor R.H."/>
            <person name="Prusky D."/>
            <person name="Rech G."/>
            <person name="Reinhardt R."/>
            <person name="Rollins J.A."/>
            <person name="Rounsley S."/>
            <person name="Schardl C.L."/>
            <person name="Schwartz D.C."/>
            <person name="Shenoy N."/>
            <person name="Shirasu K."/>
            <person name="Sikhakolli U.R."/>
            <person name="Stueber K."/>
            <person name="Sukno S.A."/>
            <person name="Sweigard J.A."/>
            <person name="Takano Y."/>
            <person name="Takahara H."/>
            <person name="Trail F."/>
            <person name="van der Does H.C."/>
            <person name="Voll L.M."/>
            <person name="Will I."/>
            <person name="Young S."/>
            <person name="Zeng Q."/>
            <person name="Zhang J."/>
            <person name="Zhou S."/>
            <person name="Dickman M.B."/>
            <person name="Schulze-Lefert P."/>
            <person name="Ver Loren van Themaat E."/>
            <person name="Ma L.-J."/>
            <person name="Vaillancourt L.J."/>
        </authorList>
    </citation>
    <scope>NUCLEOTIDE SEQUENCE [LARGE SCALE GENOMIC DNA]</scope>
    <source>
        <strain evidence="8">M1.001 / M2 / FGSC 10212</strain>
    </source>
</reference>
<feature type="domain" description="Major facilitator superfamily (MFS) profile" evidence="6">
    <location>
        <begin position="87"/>
        <end position="516"/>
    </location>
</feature>
<gene>
    <name evidence="7" type="ORF">GLRG_11903</name>
</gene>
<evidence type="ECO:0000256" key="5">
    <source>
        <dbReference type="SAM" id="Phobius"/>
    </source>
</evidence>
<comment type="subcellular location">
    <subcellularLocation>
        <location evidence="1">Membrane</location>
        <topology evidence="1">Multi-pass membrane protein</topology>
    </subcellularLocation>
</comment>
<dbReference type="PANTHER" id="PTHR23502">
    <property type="entry name" value="MAJOR FACILITATOR SUPERFAMILY"/>
    <property type="match status" value="1"/>
</dbReference>
<evidence type="ECO:0000256" key="4">
    <source>
        <dbReference type="ARBA" id="ARBA00023136"/>
    </source>
</evidence>
<feature type="transmembrane region" description="Helical" evidence="5">
    <location>
        <begin position="179"/>
        <end position="201"/>
    </location>
</feature>
<evidence type="ECO:0000256" key="3">
    <source>
        <dbReference type="ARBA" id="ARBA00022989"/>
    </source>
</evidence>
<feature type="transmembrane region" description="Helical" evidence="5">
    <location>
        <begin position="126"/>
        <end position="145"/>
    </location>
</feature>
<dbReference type="STRING" id="645133.E3R0X6"/>
<dbReference type="Pfam" id="PF07690">
    <property type="entry name" value="MFS_1"/>
    <property type="match status" value="1"/>
</dbReference>
<accession>E3R0X6</accession>
<protein>
    <submittedName>
        <fullName evidence="7">Major facilitator superfamily transporter</fullName>
    </submittedName>
</protein>
<evidence type="ECO:0000256" key="2">
    <source>
        <dbReference type="ARBA" id="ARBA00022692"/>
    </source>
</evidence>
<dbReference type="SUPFAM" id="SSF103473">
    <property type="entry name" value="MFS general substrate transporter"/>
    <property type="match status" value="1"/>
</dbReference>
<dbReference type="GO" id="GO:0016020">
    <property type="term" value="C:membrane"/>
    <property type="evidence" value="ECO:0007669"/>
    <property type="project" value="UniProtKB-SubCell"/>
</dbReference>
<organism evidence="8">
    <name type="scientific">Colletotrichum graminicola (strain M1.001 / M2 / FGSC 10212)</name>
    <name type="common">Maize anthracnose fungus</name>
    <name type="synonym">Glomerella graminicola</name>
    <dbReference type="NCBI Taxonomy" id="645133"/>
    <lineage>
        <taxon>Eukaryota</taxon>
        <taxon>Fungi</taxon>
        <taxon>Dikarya</taxon>
        <taxon>Ascomycota</taxon>
        <taxon>Pezizomycotina</taxon>
        <taxon>Sordariomycetes</taxon>
        <taxon>Hypocreomycetidae</taxon>
        <taxon>Glomerellales</taxon>
        <taxon>Glomerellaceae</taxon>
        <taxon>Colletotrichum</taxon>
        <taxon>Colletotrichum graminicola species complex</taxon>
    </lineage>
</organism>
<evidence type="ECO:0000256" key="1">
    <source>
        <dbReference type="ARBA" id="ARBA00004141"/>
    </source>
</evidence>
<proteinExistence type="predicted"/>
<feature type="transmembrane region" description="Helical" evidence="5">
    <location>
        <begin position="241"/>
        <end position="262"/>
    </location>
</feature>
<feature type="transmembrane region" description="Helical" evidence="5">
    <location>
        <begin position="213"/>
        <end position="235"/>
    </location>
</feature>
<evidence type="ECO:0000313" key="8">
    <source>
        <dbReference type="Proteomes" id="UP000008782"/>
    </source>
</evidence>
<feature type="transmembrane region" description="Helical" evidence="5">
    <location>
        <begin position="490"/>
        <end position="513"/>
    </location>
</feature>
<dbReference type="VEuPathDB" id="FungiDB:GLRG_11903"/>
<keyword evidence="4 5" id="KW-0472">Membrane</keyword>
<name>E3R0X6_COLGM</name>